<organism evidence="1 2">
    <name type="scientific">Methanocaldococcus vulcanius (strain ATCC 700851 / DSM 12094 / M7)</name>
    <name type="common">Methanococcus vulcanius</name>
    <dbReference type="NCBI Taxonomy" id="579137"/>
    <lineage>
        <taxon>Archaea</taxon>
        <taxon>Methanobacteriati</taxon>
        <taxon>Methanobacteriota</taxon>
        <taxon>Methanomada group</taxon>
        <taxon>Methanococci</taxon>
        <taxon>Methanococcales</taxon>
        <taxon>Methanocaldococcaceae</taxon>
        <taxon>Methanocaldococcus</taxon>
    </lineage>
</organism>
<dbReference type="STRING" id="579137.Metvu_0538"/>
<gene>
    <name evidence="1" type="ordered locus">Metvu_0538</name>
</gene>
<evidence type="ECO:0000313" key="1">
    <source>
        <dbReference type="EMBL" id="ACX72397.1"/>
    </source>
</evidence>
<keyword evidence="2" id="KW-1185">Reference proteome</keyword>
<evidence type="ECO:0000313" key="2">
    <source>
        <dbReference type="Proteomes" id="UP000002063"/>
    </source>
</evidence>
<dbReference type="HOGENOM" id="CLU_202275_0_0_2"/>
<name>C9RFP5_METVM</name>
<dbReference type="GeneID" id="54763125"/>
<dbReference type="AlphaFoldDB" id="C9RFP5"/>
<accession>C9RFP5</accession>
<dbReference type="Proteomes" id="UP000002063">
    <property type="component" value="Chromosome"/>
</dbReference>
<dbReference type="eggNOG" id="arCOG09669">
    <property type="taxonomic scope" value="Archaea"/>
</dbReference>
<dbReference type="EMBL" id="CP001787">
    <property type="protein sequence ID" value="ACX72397.1"/>
    <property type="molecule type" value="Genomic_DNA"/>
</dbReference>
<reference evidence="1" key="1">
    <citation type="submission" date="2009-10" db="EMBL/GenBank/DDBJ databases">
        <title>Complete sequence of chromosome of Methanocaldococcus vulcanius M7.</title>
        <authorList>
            <consortium name="US DOE Joint Genome Institute"/>
            <person name="Lucas S."/>
            <person name="Copeland A."/>
            <person name="Lapidus A."/>
            <person name="Glavina del Rio T."/>
            <person name="Dalin E."/>
            <person name="Tice H."/>
            <person name="Bruce D."/>
            <person name="Goodwin L."/>
            <person name="Pitluck S."/>
            <person name="Lcollab F.I."/>
            <person name="Brettin T."/>
            <person name="Detter J.C."/>
            <person name="Han C."/>
            <person name="Tapia R."/>
            <person name="Kuske C.R."/>
            <person name="Schmutz J."/>
            <person name="Larimer F."/>
            <person name="Land M."/>
            <person name="Hauser L."/>
            <person name="Kyrpides N."/>
            <person name="Ovchinikova G."/>
            <person name="Sieprawska-Lupa M."/>
            <person name="Whitman W.B."/>
            <person name="Woyke T."/>
        </authorList>
    </citation>
    <scope>NUCLEOTIDE SEQUENCE [LARGE SCALE GENOMIC DNA]</scope>
    <source>
        <strain evidence="1">M7</strain>
    </source>
</reference>
<dbReference type="RefSeq" id="WP_015732618.1">
    <property type="nucleotide sequence ID" value="NC_013407.1"/>
</dbReference>
<dbReference type="OrthoDB" id="65978at2157"/>
<protein>
    <submittedName>
        <fullName evidence="1">Uncharacterized protein</fullName>
    </submittedName>
</protein>
<sequence>MRRSPNKDIHEIISFLKSLPEGRKIYIEMSGIWVEVSKEEAINFLKKKENENESCK</sequence>
<dbReference type="KEGG" id="mvu:Metvu_0538"/>
<proteinExistence type="predicted"/>